<proteinExistence type="inferred from homology"/>
<sequence length="329" mass="35922">MLSIPPVDLIEAAADPASRRRQFELLDAAFSEVGYVHVVGHRIPSSVFTELYAVTRRFFGLPAEEKSKVAQPTPEQVRGWSGAGSEGMAYSLGEETHADLKEKMDIGPVTGPTIGQPGAGPMAYPNLWPELPEFRTAWECYYQHMQRVGAELLALAAEGFGLSRQHFVPLFDAELSMLRALHFPPQPEPPLPHQFRAGIHTDYGAFTVVSAESTPGGLQVLEADGEWLEVNTTPATLVVLVGDLLAEWTGNHWPATLHRTANPPRSVAFENSRLAFAFYQHPNWDVEVAELSPFAGGAAHATDDALVSGKHLAEKYVRQTTFGTSDPTV</sequence>
<dbReference type="Proteomes" id="UP000000757">
    <property type="component" value="Chromosome"/>
</dbReference>
<dbReference type="InterPro" id="IPR005123">
    <property type="entry name" value="Oxoglu/Fe-dep_dioxygenase_dom"/>
</dbReference>
<dbReference type="RefSeq" id="WP_011729468.1">
    <property type="nucleotide sequence ID" value="NC_008596.1"/>
</dbReference>
<keyword evidence="10" id="KW-1185">Reference proteome</keyword>
<evidence type="ECO:0000256" key="5">
    <source>
        <dbReference type="ARBA" id="ARBA00023004"/>
    </source>
</evidence>
<dbReference type="GO" id="GO:0046872">
    <property type="term" value="F:metal ion binding"/>
    <property type="evidence" value="ECO:0007669"/>
    <property type="project" value="UniProtKB-KW"/>
</dbReference>
<organism evidence="9 10">
    <name type="scientific">Mycolicibacterium smegmatis (strain ATCC 700084 / mc(2)155)</name>
    <name type="common">Mycobacterium smegmatis</name>
    <dbReference type="NCBI Taxonomy" id="246196"/>
    <lineage>
        <taxon>Bacteria</taxon>
        <taxon>Bacillati</taxon>
        <taxon>Actinomycetota</taxon>
        <taxon>Actinomycetes</taxon>
        <taxon>Mycobacteriales</taxon>
        <taxon>Mycobacteriaceae</taxon>
        <taxon>Mycolicibacterium</taxon>
    </lineage>
</organism>
<dbReference type="KEGG" id="msm:MSMEG_4007"/>
<feature type="domain" description="Fe2OG dioxygenase" evidence="8">
    <location>
        <begin position="174"/>
        <end position="282"/>
    </location>
</feature>
<evidence type="ECO:0000256" key="2">
    <source>
        <dbReference type="ARBA" id="ARBA00008056"/>
    </source>
</evidence>
<keyword evidence="4 7" id="KW-0560">Oxidoreductase</keyword>
<dbReference type="PANTHER" id="PTHR10209:SF881">
    <property type="entry name" value="FI07970P-RELATED"/>
    <property type="match status" value="1"/>
</dbReference>
<dbReference type="STRING" id="246196.MSMEG_4007"/>
<name>A0QZF5_MYCS2</name>
<evidence type="ECO:0000256" key="7">
    <source>
        <dbReference type="RuleBase" id="RU003682"/>
    </source>
</evidence>
<keyword evidence="5 7" id="KW-0408">Iron</keyword>
<dbReference type="GO" id="GO:0017000">
    <property type="term" value="P:antibiotic biosynthetic process"/>
    <property type="evidence" value="ECO:0007669"/>
    <property type="project" value="UniProtKB-KW"/>
</dbReference>
<dbReference type="PATRIC" id="fig|246196.19.peg.3946"/>
<dbReference type="Pfam" id="PF03171">
    <property type="entry name" value="2OG-FeII_Oxy"/>
    <property type="match status" value="1"/>
</dbReference>
<comment type="similarity">
    <text evidence="2 7">Belongs to the iron/ascorbate-dependent oxidoreductase family.</text>
</comment>
<accession>A0QZF5</accession>
<evidence type="ECO:0000256" key="4">
    <source>
        <dbReference type="ARBA" id="ARBA00023002"/>
    </source>
</evidence>
<evidence type="ECO:0000313" key="10">
    <source>
        <dbReference type="Proteomes" id="UP000000757"/>
    </source>
</evidence>
<dbReference type="eggNOG" id="COG3491">
    <property type="taxonomic scope" value="Bacteria"/>
</dbReference>
<keyword evidence="3 7" id="KW-0479">Metal-binding</keyword>
<dbReference type="PROSITE" id="PS51471">
    <property type="entry name" value="FE2OG_OXY"/>
    <property type="match status" value="1"/>
</dbReference>
<dbReference type="KEGG" id="msb:LJ00_19905"/>
<dbReference type="EMBL" id="CP000480">
    <property type="protein sequence ID" value="ABK75803.1"/>
    <property type="molecule type" value="Genomic_DNA"/>
</dbReference>
<dbReference type="PANTHER" id="PTHR10209">
    <property type="entry name" value="OXIDOREDUCTASE, 2OG-FE II OXYGENASE FAMILY PROTEIN"/>
    <property type="match status" value="1"/>
</dbReference>
<comment type="pathway">
    <text evidence="1">Antibiotic biosynthesis.</text>
</comment>
<evidence type="ECO:0000256" key="6">
    <source>
        <dbReference type="ARBA" id="ARBA00023194"/>
    </source>
</evidence>
<dbReference type="SUPFAM" id="SSF51197">
    <property type="entry name" value="Clavaminate synthase-like"/>
    <property type="match status" value="1"/>
</dbReference>
<evidence type="ECO:0000256" key="1">
    <source>
        <dbReference type="ARBA" id="ARBA00004792"/>
    </source>
</evidence>
<keyword evidence="6" id="KW-0045">Antibiotic biosynthesis</keyword>
<protein>
    <submittedName>
        <fullName evidence="9">Oxidoreductase, 2OG-Fe(II) oxygenase family protein</fullName>
    </submittedName>
</protein>
<dbReference type="Pfam" id="PF14226">
    <property type="entry name" value="DIOX_N"/>
    <property type="match status" value="1"/>
</dbReference>
<reference evidence="9 10" key="1">
    <citation type="submission" date="2006-10" db="EMBL/GenBank/DDBJ databases">
        <authorList>
            <person name="Fleischmann R.D."/>
            <person name="Dodson R.J."/>
            <person name="Haft D.H."/>
            <person name="Merkel J.S."/>
            <person name="Nelson W.C."/>
            <person name="Fraser C.M."/>
        </authorList>
    </citation>
    <scope>NUCLEOTIDE SEQUENCE [LARGE SCALE GENOMIC DNA]</scope>
    <source>
        <strain evidence="10">ATCC 700084 / mc(2)155</strain>
    </source>
</reference>
<evidence type="ECO:0000313" key="9">
    <source>
        <dbReference type="EMBL" id="ABK75803.1"/>
    </source>
</evidence>
<dbReference type="PaxDb" id="246196-MSMEI_3915"/>
<dbReference type="InterPro" id="IPR027443">
    <property type="entry name" value="IPNS-like_sf"/>
</dbReference>
<gene>
    <name evidence="9" type="ordered locus">MSMEG_4007</name>
</gene>
<dbReference type="OrthoDB" id="21825at2"/>
<dbReference type="Gene3D" id="2.60.120.330">
    <property type="entry name" value="B-lactam Antibiotic, Isopenicillin N Synthase, Chain"/>
    <property type="match status" value="1"/>
</dbReference>
<dbReference type="AlphaFoldDB" id="A0QZF5"/>
<evidence type="ECO:0000259" key="8">
    <source>
        <dbReference type="PROSITE" id="PS51471"/>
    </source>
</evidence>
<dbReference type="GO" id="GO:0016491">
    <property type="term" value="F:oxidoreductase activity"/>
    <property type="evidence" value="ECO:0007669"/>
    <property type="project" value="UniProtKB-KW"/>
</dbReference>
<dbReference type="InterPro" id="IPR044861">
    <property type="entry name" value="IPNS-like_FE2OG_OXY"/>
</dbReference>
<evidence type="ECO:0000256" key="3">
    <source>
        <dbReference type="ARBA" id="ARBA00022723"/>
    </source>
</evidence>
<dbReference type="InterPro" id="IPR026992">
    <property type="entry name" value="DIOX_N"/>
</dbReference>